<dbReference type="SMART" id="SM00028">
    <property type="entry name" value="TPR"/>
    <property type="match status" value="4"/>
</dbReference>
<evidence type="ECO:0000256" key="2">
    <source>
        <dbReference type="SAM" id="Phobius"/>
    </source>
</evidence>
<dbReference type="InterPro" id="IPR011990">
    <property type="entry name" value="TPR-like_helical_dom_sf"/>
</dbReference>
<keyword evidence="2" id="KW-1133">Transmembrane helix</keyword>
<name>X1GZI2_9ZZZZ</name>
<reference evidence="3" key="1">
    <citation type="journal article" date="2014" name="Front. Microbiol.">
        <title>High frequency of phylogenetically diverse reductive dehalogenase-homologous genes in deep subseafloor sedimentary metagenomes.</title>
        <authorList>
            <person name="Kawai M."/>
            <person name="Futagami T."/>
            <person name="Toyoda A."/>
            <person name="Takaki Y."/>
            <person name="Nishi S."/>
            <person name="Hori S."/>
            <person name="Arai W."/>
            <person name="Tsubouchi T."/>
            <person name="Morono Y."/>
            <person name="Uchiyama I."/>
            <person name="Ito T."/>
            <person name="Fujiyama A."/>
            <person name="Inagaki F."/>
            <person name="Takami H."/>
        </authorList>
    </citation>
    <scope>NUCLEOTIDE SEQUENCE</scope>
    <source>
        <strain evidence="3">Expedition CK06-06</strain>
    </source>
</reference>
<organism evidence="3">
    <name type="scientific">marine sediment metagenome</name>
    <dbReference type="NCBI Taxonomy" id="412755"/>
    <lineage>
        <taxon>unclassified sequences</taxon>
        <taxon>metagenomes</taxon>
        <taxon>ecological metagenomes</taxon>
    </lineage>
</organism>
<evidence type="ECO:0008006" key="4">
    <source>
        <dbReference type="Google" id="ProtNLM"/>
    </source>
</evidence>
<protein>
    <recommendedName>
        <fullName evidence="4">MalT-like TPR region domain-containing protein</fullName>
    </recommendedName>
</protein>
<dbReference type="AlphaFoldDB" id="X1GZI2"/>
<sequence>DSRKHSAEKGIQYAMKTLGMTSFTPICAYLYVQLTICYAILTRDARTKNERDEFAKKMLQFAKEAEQVGKNYNDGYFPELSPQWSYRYALLTCLRIQAETTENKDEKIKYLKEAATVLKKDIISLKDIYITPNPWVSFELDYQLGYIYYKISTLTNENSFLRKAKEIILDVIKETFKTGSVQPRISAYKMIAVIEDRNGNYMASAEYYEKVQMCYTELLKTPEDEYSNEMNKFSIKLYEGKLLLERAKAYHKIEDHLKAKEFNIKASKKLKELSLLPTTAYEATFYNAWALLEEAEFFSKQERLEEATKAYERAKKNFQNTIDNLKQAPKEKLSINFITTLEKVAKTRIDYCSARIALEKARILGKEGRHLEAAEIFATTASQFRTLCELYKIEGEHKKLEAIFFLCRAWEHMELAEEHIDSEMYARAAKQFTMASDTFNKTKNKFLA</sequence>
<dbReference type="InterPro" id="IPR019734">
    <property type="entry name" value="TPR_rpt"/>
</dbReference>
<keyword evidence="2" id="KW-0812">Transmembrane</keyword>
<feature type="coiled-coil region" evidence="1">
    <location>
        <begin position="297"/>
        <end position="328"/>
    </location>
</feature>
<comment type="caution">
    <text evidence="3">The sequence shown here is derived from an EMBL/GenBank/DDBJ whole genome shotgun (WGS) entry which is preliminary data.</text>
</comment>
<gene>
    <name evidence="3" type="ORF">S03H2_12538</name>
</gene>
<feature type="non-terminal residue" evidence="3">
    <location>
        <position position="448"/>
    </location>
</feature>
<proteinExistence type="predicted"/>
<evidence type="ECO:0000256" key="1">
    <source>
        <dbReference type="SAM" id="Coils"/>
    </source>
</evidence>
<feature type="transmembrane region" description="Helical" evidence="2">
    <location>
        <begin position="20"/>
        <end position="41"/>
    </location>
</feature>
<keyword evidence="2" id="KW-0472">Membrane</keyword>
<keyword evidence="1" id="KW-0175">Coiled coil</keyword>
<dbReference type="Gene3D" id="1.25.40.10">
    <property type="entry name" value="Tetratricopeptide repeat domain"/>
    <property type="match status" value="1"/>
</dbReference>
<accession>X1GZI2</accession>
<dbReference type="EMBL" id="BARU01006376">
    <property type="protein sequence ID" value="GAH46999.1"/>
    <property type="molecule type" value="Genomic_DNA"/>
</dbReference>
<dbReference type="SUPFAM" id="SSF48452">
    <property type="entry name" value="TPR-like"/>
    <property type="match status" value="1"/>
</dbReference>
<evidence type="ECO:0000313" key="3">
    <source>
        <dbReference type="EMBL" id="GAH46999.1"/>
    </source>
</evidence>
<feature type="non-terminal residue" evidence="3">
    <location>
        <position position="1"/>
    </location>
</feature>